<keyword evidence="2" id="KW-1185">Reference proteome</keyword>
<gene>
    <name evidence="1" type="ORF">J2S02_003367</name>
</gene>
<comment type="caution">
    <text evidence="1">The sequence shown here is derived from an EMBL/GenBank/DDBJ whole genome shotgun (WGS) entry which is preliminary data.</text>
</comment>
<organism evidence="1 2">
    <name type="scientific">Metabacillus niabensis</name>
    <dbReference type="NCBI Taxonomy" id="324854"/>
    <lineage>
        <taxon>Bacteria</taxon>
        <taxon>Bacillati</taxon>
        <taxon>Bacillota</taxon>
        <taxon>Bacilli</taxon>
        <taxon>Bacillales</taxon>
        <taxon>Bacillaceae</taxon>
        <taxon>Metabacillus</taxon>
    </lineage>
</organism>
<dbReference type="RefSeq" id="WP_095298964.1">
    <property type="nucleotide sequence ID" value="NZ_JAUSTZ010000007.1"/>
</dbReference>
<dbReference type="Proteomes" id="UP001232245">
    <property type="component" value="Unassembled WGS sequence"/>
</dbReference>
<name>A0ABT9Z437_9BACI</name>
<dbReference type="PROSITE" id="PS51257">
    <property type="entry name" value="PROKAR_LIPOPROTEIN"/>
    <property type="match status" value="1"/>
</dbReference>
<protein>
    <submittedName>
        <fullName evidence="1">Thioredoxin-related protein</fullName>
    </submittedName>
</protein>
<sequence>MKRSILIAFIIPVILLSSCENQLFSNTIPEDNSNEDIQLLFFSDNKDVKKEEVYYNALLKIKKDFPERYNIEFASKKSLEWKYNIDVYPSLIVINENEEVVAKIEGYVETEEEIINPIVQALSKNGS</sequence>
<reference evidence="1 2" key="1">
    <citation type="submission" date="2023-07" db="EMBL/GenBank/DDBJ databases">
        <title>Genomic Encyclopedia of Type Strains, Phase IV (KMG-IV): sequencing the most valuable type-strain genomes for metagenomic binning, comparative biology and taxonomic classification.</title>
        <authorList>
            <person name="Goeker M."/>
        </authorList>
    </citation>
    <scope>NUCLEOTIDE SEQUENCE [LARGE SCALE GENOMIC DNA]</scope>
    <source>
        <strain evidence="1 2">DSM 17723</strain>
    </source>
</reference>
<accession>A0ABT9Z437</accession>
<evidence type="ECO:0000313" key="1">
    <source>
        <dbReference type="EMBL" id="MDQ0227022.1"/>
    </source>
</evidence>
<proteinExistence type="predicted"/>
<dbReference type="Gene3D" id="3.40.30.10">
    <property type="entry name" value="Glutaredoxin"/>
    <property type="match status" value="1"/>
</dbReference>
<evidence type="ECO:0000313" key="2">
    <source>
        <dbReference type="Proteomes" id="UP001232245"/>
    </source>
</evidence>
<dbReference type="EMBL" id="JAUSTZ010000007">
    <property type="protein sequence ID" value="MDQ0227022.1"/>
    <property type="molecule type" value="Genomic_DNA"/>
</dbReference>
<dbReference type="SUPFAM" id="SSF52833">
    <property type="entry name" value="Thioredoxin-like"/>
    <property type="match status" value="1"/>
</dbReference>
<dbReference type="InterPro" id="IPR036249">
    <property type="entry name" value="Thioredoxin-like_sf"/>
</dbReference>